<feature type="compositionally biased region" description="Basic residues" evidence="1">
    <location>
        <begin position="1245"/>
        <end position="1271"/>
    </location>
</feature>
<keyword evidence="4" id="KW-1185">Reference proteome</keyword>
<feature type="compositionally biased region" description="Basic and acidic residues" evidence="1">
    <location>
        <begin position="203"/>
        <end position="230"/>
    </location>
</feature>
<dbReference type="GO" id="GO:0000226">
    <property type="term" value="P:microtubule cytoskeleton organization"/>
    <property type="evidence" value="ECO:0007669"/>
    <property type="project" value="TreeGrafter"/>
</dbReference>
<dbReference type="PANTHER" id="PTHR11501">
    <property type="entry name" value="MICROTUBULE-ASSOCIATED PROTEIN"/>
    <property type="match status" value="1"/>
</dbReference>
<feature type="compositionally biased region" description="Low complexity" evidence="1">
    <location>
        <begin position="86"/>
        <end position="97"/>
    </location>
</feature>
<feature type="compositionally biased region" description="Basic and acidic residues" evidence="1">
    <location>
        <begin position="723"/>
        <end position="854"/>
    </location>
</feature>
<protein>
    <recommendedName>
        <fullName evidence="2">MAP2/Tau projection domain-containing protein</fullName>
    </recommendedName>
</protein>
<dbReference type="InterPro" id="IPR027324">
    <property type="entry name" value="MAP2/MAP4/Tau"/>
</dbReference>
<feature type="region of interest" description="Disordered" evidence="1">
    <location>
        <begin position="598"/>
        <end position="674"/>
    </location>
</feature>
<feature type="compositionally biased region" description="Basic residues" evidence="1">
    <location>
        <begin position="1190"/>
        <end position="1200"/>
    </location>
</feature>
<organism evidence="3 4">
    <name type="scientific">Ameiurus melas</name>
    <name type="common">Black bullhead</name>
    <name type="synonym">Silurus melas</name>
    <dbReference type="NCBI Taxonomy" id="219545"/>
    <lineage>
        <taxon>Eukaryota</taxon>
        <taxon>Metazoa</taxon>
        <taxon>Chordata</taxon>
        <taxon>Craniata</taxon>
        <taxon>Vertebrata</taxon>
        <taxon>Euteleostomi</taxon>
        <taxon>Actinopterygii</taxon>
        <taxon>Neopterygii</taxon>
        <taxon>Teleostei</taxon>
        <taxon>Ostariophysi</taxon>
        <taxon>Siluriformes</taxon>
        <taxon>Ictaluridae</taxon>
        <taxon>Ameiurus</taxon>
    </lineage>
</organism>
<feature type="compositionally biased region" description="Basic and acidic residues" evidence="1">
    <location>
        <begin position="894"/>
        <end position="939"/>
    </location>
</feature>
<feature type="compositionally biased region" description="Polar residues" evidence="1">
    <location>
        <begin position="148"/>
        <end position="158"/>
    </location>
</feature>
<feature type="non-terminal residue" evidence="3">
    <location>
        <position position="1"/>
    </location>
</feature>
<feature type="compositionally biased region" description="Basic and acidic residues" evidence="1">
    <location>
        <begin position="947"/>
        <end position="1011"/>
    </location>
</feature>
<dbReference type="EMBL" id="JAAGNN010000007">
    <property type="protein sequence ID" value="KAF4086602.1"/>
    <property type="molecule type" value="Genomic_DNA"/>
</dbReference>
<feature type="compositionally biased region" description="Basic and acidic residues" evidence="1">
    <location>
        <begin position="1230"/>
        <end position="1240"/>
    </location>
</feature>
<dbReference type="PANTHER" id="PTHR11501:SF15">
    <property type="entry name" value="MICROTUBULE-ASSOCIATED PROTEIN 2"/>
    <property type="match status" value="1"/>
</dbReference>
<evidence type="ECO:0000313" key="3">
    <source>
        <dbReference type="EMBL" id="KAF4086602.1"/>
    </source>
</evidence>
<dbReference type="Proteomes" id="UP000593565">
    <property type="component" value="Unassembled WGS sequence"/>
</dbReference>
<feature type="compositionally biased region" description="Basic and acidic residues" evidence="1">
    <location>
        <begin position="644"/>
        <end position="674"/>
    </location>
</feature>
<gene>
    <name evidence="3" type="ORF">AMELA_G00085370</name>
</gene>
<accession>A0A7J6AUI7</accession>
<reference evidence="3 4" key="1">
    <citation type="submission" date="2020-02" db="EMBL/GenBank/DDBJ databases">
        <title>A chromosome-scale genome assembly of the black bullhead catfish (Ameiurus melas).</title>
        <authorList>
            <person name="Wen M."/>
            <person name="Zham M."/>
            <person name="Cabau C."/>
            <person name="Klopp C."/>
            <person name="Donnadieu C."/>
            <person name="Roques C."/>
            <person name="Bouchez O."/>
            <person name="Lampietro C."/>
            <person name="Jouanno E."/>
            <person name="Herpin A."/>
            <person name="Louis A."/>
            <person name="Berthelot C."/>
            <person name="Parey E."/>
            <person name="Roest-Crollius H."/>
            <person name="Braasch I."/>
            <person name="Postlethwait J."/>
            <person name="Robinson-Rechavi M."/>
            <person name="Echchiki A."/>
            <person name="Begum T."/>
            <person name="Montfort J."/>
            <person name="Schartl M."/>
            <person name="Bobe J."/>
            <person name="Guiguen Y."/>
        </authorList>
    </citation>
    <scope>NUCLEOTIDE SEQUENCE [LARGE SCALE GENOMIC DNA]</scope>
    <source>
        <strain evidence="3">M_S1</strain>
        <tissue evidence="3">Blood</tissue>
    </source>
</reference>
<feature type="compositionally biased region" description="Basic and acidic residues" evidence="1">
    <location>
        <begin position="614"/>
        <end position="637"/>
    </location>
</feature>
<feature type="region of interest" description="Disordered" evidence="1">
    <location>
        <begin position="1059"/>
        <end position="1095"/>
    </location>
</feature>
<feature type="compositionally biased region" description="Polar residues" evidence="1">
    <location>
        <begin position="193"/>
        <end position="202"/>
    </location>
</feature>
<comment type="caution">
    <text evidence="3">The sequence shown here is derived from an EMBL/GenBank/DDBJ whole genome shotgun (WGS) entry which is preliminary data.</text>
</comment>
<feature type="domain" description="MAP2/Tau projection" evidence="2">
    <location>
        <begin position="123"/>
        <end position="431"/>
    </location>
</feature>
<feature type="region of interest" description="Disordered" evidence="1">
    <location>
        <begin position="310"/>
        <end position="342"/>
    </location>
</feature>
<dbReference type="GO" id="GO:0043005">
    <property type="term" value="C:neuron projection"/>
    <property type="evidence" value="ECO:0007669"/>
    <property type="project" value="TreeGrafter"/>
</dbReference>
<feature type="region of interest" description="Disordered" evidence="1">
    <location>
        <begin position="1"/>
        <end position="235"/>
    </location>
</feature>
<name>A0A7J6AUI7_AMEME</name>
<feature type="compositionally biased region" description="Basic and acidic residues" evidence="1">
    <location>
        <begin position="863"/>
        <end position="886"/>
    </location>
</feature>
<sequence length="1328" mass="147398">MDAEKPCGERTAPVSMDFTQSEVHPEDLTSYQSVVPHKEIPDTSLPSLSDMEAFAVSPNGQSHTKEPTMNPGQKPDSPPNIEKQPSTDAVSSDSSNSQTHGKQLLEVEFTSTGDKQIDVTVSAKSPEVPGKESASLDKQGEEIMDKSGMSTYFETTTLKSEETRGQGEGYYELSSSSDETKSASDISSVPEISYSTLAQSQSIDEKPESQKGTEEQQKVLPSSEKRDDCRLSPGKLALEQRSYSLNITIGAVDQSGGQGRPRTFSPLATDIMSYTSGSLDESADYLPVTTPSVEKLPSFPPLIVETSASVATPSASPPHDTVADIKTPSPQPESPGSPFANRFSYKNGSVMAQDLPEMLDLAGTHTRLMSDNIDSEIIRRKSVPADMPALVSDSLAHLFQGQRGAKSETQLEEHGYCVFSEYSGPMPSPADVHSPLDSPPTQIFNRMISEEKETTPAATGQESPSNQVLKEDILPVTEEESDTREKICKNNSAGAEQPNQQVETFPTPTVTVTLEGVKTDLDAEAKLAAEVAEIADYERQIRKLEMEDRPLSVEEERELQELREKVKNKPDLVHQEAYEEIDAEDVYQLTGVAKDRIARPIRPSPTSSVESATEEEKVHVDTDKPKPAQYGPKEEPVKLSPVKSVEKSNKDDNLLEEPGKEMETEKPPLEIAKADEASVYTSVAQSAAEEIELAEEPKECMQEEKAYKPLGLPNVPEIPVKVEPQRTEIDTSEVKQSETEEPRIVDKHEEPKSVERDDECKVVEKHEEPIGVEKHEEPIGAEKYEEPKAVEKHEEPKAVEKHEEPKGVEKHEEPKAVEKHEEPKGVEKHEEPKSFEKDEEHKVVEKDEEIRVVEENEEPIVVAKDEEPKVVEKHEEPKLVEKHEEATVLEEDEQPKVVEKHEEHKVLEKHEEPKIVGKDEEPSVVGKDEESSVVGKDDEPSVVETGEEPKAVEKHEEPKVVGKDEEPSVVEKDDEPRVVEKDEESKIVTRDNKPEVVEKHEETGLVEKDEETRVVEKDVEEEHDELVGAVAVVQETIEPRAAIESIVTVEDDFITVVQTIDEREGPGHSVRFSTPPEEEPPQMLQDDEEEEDSIEMAQEAEIEAASLEEVQDVPEAVQVPVCPPKEVPESEGPTESYDDYKDETTIDDSILDSSWMDTQDDDKSMATEKIEALPRMASPAKKISTEKLFKQKGKAGRVKGRVSTPERKPFWKDPGPVQKEELKKKKAVIKKVEVTKKSETQSRSPSRKSGLKATVRHPRATQHHICAKRKPTVSADGRLPFSSVRHSRDRASTPSPTSLTKIPTCKTRSSALPQPRPNSTCSYNKTSS</sequence>
<dbReference type="GO" id="GO:0031175">
    <property type="term" value="P:neuron projection development"/>
    <property type="evidence" value="ECO:0007669"/>
    <property type="project" value="TreeGrafter"/>
</dbReference>
<proteinExistence type="predicted"/>
<feature type="region of interest" description="Disordered" evidence="1">
    <location>
        <begin position="710"/>
        <end position="1011"/>
    </location>
</feature>
<feature type="compositionally biased region" description="Basic and acidic residues" evidence="1">
    <location>
        <begin position="1161"/>
        <end position="1172"/>
    </location>
</feature>
<feature type="compositionally biased region" description="Polar residues" evidence="1">
    <location>
        <begin position="1292"/>
        <end position="1328"/>
    </location>
</feature>
<evidence type="ECO:0000259" key="2">
    <source>
        <dbReference type="Pfam" id="PF08377"/>
    </source>
</evidence>
<feature type="compositionally biased region" description="Basic and acidic residues" evidence="1">
    <location>
        <begin position="134"/>
        <end position="145"/>
    </location>
</feature>
<dbReference type="Pfam" id="PF08377">
    <property type="entry name" value="MAP2_projctn"/>
    <property type="match status" value="2"/>
</dbReference>
<feature type="region of interest" description="Disordered" evidence="1">
    <location>
        <begin position="1109"/>
        <end position="1328"/>
    </location>
</feature>
<feature type="compositionally biased region" description="Acidic residues" evidence="1">
    <location>
        <begin position="1076"/>
        <end position="1095"/>
    </location>
</feature>
<dbReference type="GO" id="GO:0008017">
    <property type="term" value="F:microtubule binding"/>
    <property type="evidence" value="ECO:0007669"/>
    <property type="project" value="InterPro"/>
</dbReference>
<evidence type="ECO:0000313" key="4">
    <source>
        <dbReference type="Proteomes" id="UP000593565"/>
    </source>
</evidence>
<dbReference type="InterPro" id="IPR013588">
    <property type="entry name" value="MAP2_projctn"/>
</dbReference>
<evidence type="ECO:0000256" key="1">
    <source>
        <dbReference type="SAM" id="MobiDB-lite"/>
    </source>
</evidence>
<feature type="domain" description="MAP2/Tau projection" evidence="2">
    <location>
        <begin position="992"/>
        <end position="1270"/>
    </location>
</feature>